<protein>
    <recommendedName>
        <fullName evidence="4">Secreted protein</fullName>
    </recommendedName>
</protein>
<feature type="signal peptide" evidence="1">
    <location>
        <begin position="1"/>
        <end position="29"/>
    </location>
</feature>
<name>A0AAE3ZSY1_9ACTN</name>
<evidence type="ECO:0008006" key="4">
    <source>
        <dbReference type="Google" id="ProtNLM"/>
    </source>
</evidence>
<keyword evidence="1" id="KW-0732">Signal</keyword>
<evidence type="ECO:0000256" key="1">
    <source>
        <dbReference type="SAM" id="SignalP"/>
    </source>
</evidence>
<feature type="chain" id="PRO_5042074314" description="Secreted protein" evidence="1">
    <location>
        <begin position="30"/>
        <end position="108"/>
    </location>
</feature>
<organism evidence="2 3">
    <name type="scientific">Catenuloplanes niger</name>
    <dbReference type="NCBI Taxonomy" id="587534"/>
    <lineage>
        <taxon>Bacteria</taxon>
        <taxon>Bacillati</taxon>
        <taxon>Actinomycetota</taxon>
        <taxon>Actinomycetes</taxon>
        <taxon>Micromonosporales</taxon>
        <taxon>Micromonosporaceae</taxon>
        <taxon>Catenuloplanes</taxon>
    </lineage>
</organism>
<reference evidence="2 3" key="1">
    <citation type="submission" date="2023-07" db="EMBL/GenBank/DDBJ databases">
        <title>Sequencing the genomes of 1000 actinobacteria strains.</title>
        <authorList>
            <person name="Klenk H.-P."/>
        </authorList>
    </citation>
    <scope>NUCLEOTIDE SEQUENCE [LARGE SCALE GENOMIC DNA]</scope>
    <source>
        <strain evidence="2 3">DSM 44711</strain>
    </source>
</reference>
<sequence length="108" mass="11088">MQIKKIVAGVALAGVATFGGFSMASPAMAGGGSTSTALVDITGVNILNGNEVTLLQNVQIPVAAGLCGIDVNVLSQLIENNQISECSPSSSSTILNKLLFKNFKIQKH</sequence>
<proteinExistence type="predicted"/>
<dbReference type="Proteomes" id="UP001183629">
    <property type="component" value="Unassembled WGS sequence"/>
</dbReference>
<dbReference type="EMBL" id="JAVDYC010000001">
    <property type="protein sequence ID" value="MDR7325081.1"/>
    <property type="molecule type" value="Genomic_DNA"/>
</dbReference>
<gene>
    <name evidence="2" type="ORF">J2S44_005331</name>
</gene>
<evidence type="ECO:0000313" key="2">
    <source>
        <dbReference type="EMBL" id="MDR7325081.1"/>
    </source>
</evidence>
<comment type="caution">
    <text evidence="2">The sequence shown here is derived from an EMBL/GenBank/DDBJ whole genome shotgun (WGS) entry which is preliminary data.</text>
</comment>
<dbReference type="AlphaFoldDB" id="A0AAE3ZSY1"/>
<accession>A0AAE3ZSY1</accession>
<evidence type="ECO:0000313" key="3">
    <source>
        <dbReference type="Proteomes" id="UP001183629"/>
    </source>
</evidence>
<keyword evidence="3" id="KW-1185">Reference proteome</keyword>
<dbReference type="RefSeq" id="WP_310419454.1">
    <property type="nucleotide sequence ID" value="NZ_JAVDYC010000001.1"/>
</dbReference>